<gene>
    <name evidence="2" type="ORF">SAMN04487946_101271</name>
</gene>
<proteinExistence type="predicted"/>
<dbReference type="EMBL" id="FNPB01000001">
    <property type="protein sequence ID" value="SDX59299.1"/>
    <property type="molecule type" value="Genomic_DNA"/>
</dbReference>
<protein>
    <submittedName>
        <fullName evidence="2">Predicted oxidoreductase</fullName>
    </submittedName>
</protein>
<dbReference type="Proteomes" id="UP000199170">
    <property type="component" value="Unassembled WGS sequence"/>
</dbReference>
<dbReference type="Gene3D" id="3.20.20.100">
    <property type="entry name" value="NADP-dependent oxidoreductase domain"/>
    <property type="match status" value="1"/>
</dbReference>
<evidence type="ECO:0000259" key="1">
    <source>
        <dbReference type="Pfam" id="PF00248"/>
    </source>
</evidence>
<name>A0A1H3D0U3_9EURY</name>
<evidence type="ECO:0000313" key="2">
    <source>
        <dbReference type="EMBL" id="SDX59299.1"/>
    </source>
</evidence>
<dbReference type="PANTHER" id="PTHR43312:SF1">
    <property type="entry name" value="NADP-DEPENDENT OXIDOREDUCTASE DOMAIN-CONTAINING PROTEIN"/>
    <property type="match status" value="1"/>
</dbReference>
<dbReference type="AlphaFoldDB" id="A0A1H3D0U3"/>
<keyword evidence="3" id="KW-1185">Reference proteome</keyword>
<reference evidence="3" key="1">
    <citation type="submission" date="2016-10" db="EMBL/GenBank/DDBJ databases">
        <authorList>
            <person name="Varghese N."/>
            <person name="Submissions S."/>
        </authorList>
    </citation>
    <scope>NUCLEOTIDE SEQUENCE [LARGE SCALE GENOMIC DNA]</scope>
    <source>
        <strain evidence="3">CGMCC 1.10118</strain>
    </source>
</reference>
<dbReference type="PANTHER" id="PTHR43312">
    <property type="entry name" value="D-THREO-ALDOSE 1-DEHYDROGENASE"/>
    <property type="match status" value="1"/>
</dbReference>
<dbReference type="Pfam" id="PF00248">
    <property type="entry name" value="Aldo_ket_red"/>
    <property type="match status" value="1"/>
</dbReference>
<dbReference type="STRING" id="660517.SAMN04487946_101271"/>
<dbReference type="RefSeq" id="WP_089764298.1">
    <property type="nucleotide sequence ID" value="NZ_FNPB01000001.1"/>
</dbReference>
<dbReference type="InterPro" id="IPR053135">
    <property type="entry name" value="AKR2_Oxidoreductase"/>
</dbReference>
<dbReference type="CDD" id="cd19086">
    <property type="entry name" value="AKR_AKR11C1"/>
    <property type="match status" value="1"/>
</dbReference>
<sequence>METRPLGGTGAEVTEIGLGTWELGGDWGDVAEAEAREAINAALDAGVNFLDTADVYGSGRSERLIRDVLAERDEDPFVATKAGRMLDPHTADGYDEAHLREFVDDSRERLGVESLDLVQLHCPPTDVYYQPSTFEALETLREEGRIDDYGVSVERVEQGLKAIEYPGVETVQIIFNPFRQRPRELFLREAANRNVGVIVRVPLASGLLTGALSPETEFPDNDHRNFNREGDAFDVGETFAGVPFERGLEAVDAIEPVVPEGQSMAQFALRWILDHDAVTTVIPGSSSPAHIRDNVAAADLPRLSAERHAAVRSVYDEYIREHVHQRW</sequence>
<accession>A0A1H3D0U3</accession>
<dbReference type="InterPro" id="IPR023210">
    <property type="entry name" value="NADP_OxRdtase_dom"/>
</dbReference>
<organism evidence="2 3">
    <name type="scientific">Halobellus clavatus</name>
    <dbReference type="NCBI Taxonomy" id="660517"/>
    <lineage>
        <taxon>Archaea</taxon>
        <taxon>Methanobacteriati</taxon>
        <taxon>Methanobacteriota</taxon>
        <taxon>Stenosarchaea group</taxon>
        <taxon>Halobacteria</taxon>
        <taxon>Halobacteriales</taxon>
        <taxon>Haloferacaceae</taxon>
        <taxon>Halobellus</taxon>
    </lineage>
</organism>
<feature type="domain" description="NADP-dependent oxidoreductase" evidence="1">
    <location>
        <begin position="15"/>
        <end position="315"/>
    </location>
</feature>
<evidence type="ECO:0000313" key="3">
    <source>
        <dbReference type="Proteomes" id="UP000199170"/>
    </source>
</evidence>
<dbReference type="SUPFAM" id="SSF51430">
    <property type="entry name" value="NAD(P)-linked oxidoreductase"/>
    <property type="match status" value="1"/>
</dbReference>
<dbReference type="InterPro" id="IPR036812">
    <property type="entry name" value="NAD(P)_OxRdtase_dom_sf"/>
</dbReference>
<dbReference type="OrthoDB" id="275427at2157"/>